<feature type="region of interest" description="Disordered" evidence="2">
    <location>
        <begin position="1"/>
        <end position="43"/>
    </location>
</feature>
<evidence type="ECO:0000313" key="4">
    <source>
        <dbReference type="RefSeq" id="XP_006816786.1"/>
    </source>
</evidence>
<feature type="compositionally biased region" description="Low complexity" evidence="2">
    <location>
        <begin position="15"/>
        <end position="27"/>
    </location>
</feature>
<dbReference type="GeneID" id="102801671"/>
<organism evidence="3 4">
    <name type="scientific">Saccoglossus kowalevskii</name>
    <name type="common">Acorn worm</name>
    <dbReference type="NCBI Taxonomy" id="10224"/>
    <lineage>
        <taxon>Eukaryota</taxon>
        <taxon>Metazoa</taxon>
        <taxon>Hemichordata</taxon>
        <taxon>Enteropneusta</taxon>
        <taxon>Harrimaniidae</taxon>
        <taxon>Saccoglossus</taxon>
    </lineage>
</organism>
<feature type="coiled-coil region" evidence="1">
    <location>
        <begin position="93"/>
        <end position="131"/>
    </location>
</feature>
<feature type="region of interest" description="Disordered" evidence="2">
    <location>
        <begin position="264"/>
        <end position="287"/>
    </location>
</feature>
<protein>
    <submittedName>
        <fullName evidence="4">Uncharacterized protein LOC102801671</fullName>
    </submittedName>
</protein>
<feature type="compositionally biased region" description="Basic residues" evidence="2">
    <location>
        <begin position="1"/>
        <end position="13"/>
    </location>
</feature>
<evidence type="ECO:0000313" key="3">
    <source>
        <dbReference type="Proteomes" id="UP000694865"/>
    </source>
</evidence>
<sequence>MTHYWHRSKRPSPHRTAQTTTASSTTETEQRTPRTTHDAHRDIIKKPKRPIIITKRTIAQTKTLKAVYSNTSFTKQRQTRILKQLEDIELKDAEEYNQKIVEKEKVVRDKRAKQRQALKRLRNKFDEEQVQRFKTQYVTWKSVEHERRGRRSEMYGLPETLDDEELTKLIVKKKKESTGKKFKQPGTREQILRKYVHVVNPKVGSEHDIDQFKTSNNNVILEGINTVELANKDNPSGKKTNVRTVIGSAKRMLSVHSDMDAISEVSSIRDEDTANEDSDYIFSDSGP</sequence>
<gene>
    <name evidence="4" type="primary">LOC102801671</name>
</gene>
<reference evidence="4" key="1">
    <citation type="submission" date="2025-08" db="UniProtKB">
        <authorList>
            <consortium name="RefSeq"/>
        </authorList>
    </citation>
    <scope>IDENTIFICATION</scope>
    <source>
        <tissue evidence="4">Testes</tissue>
    </source>
</reference>
<dbReference type="RefSeq" id="XP_006816786.1">
    <property type="nucleotide sequence ID" value="XM_006816723.1"/>
</dbReference>
<proteinExistence type="predicted"/>
<evidence type="ECO:0000256" key="2">
    <source>
        <dbReference type="SAM" id="MobiDB-lite"/>
    </source>
</evidence>
<evidence type="ECO:0000256" key="1">
    <source>
        <dbReference type="SAM" id="Coils"/>
    </source>
</evidence>
<name>A0ABM0M9U5_SACKO</name>
<dbReference type="Proteomes" id="UP000694865">
    <property type="component" value="Unplaced"/>
</dbReference>
<accession>A0ABM0M9U5</accession>
<keyword evidence="3" id="KW-1185">Reference proteome</keyword>
<keyword evidence="1" id="KW-0175">Coiled coil</keyword>
<feature type="compositionally biased region" description="Basic and acidic residues" evidence="2">
    <location>
        <begin position="28"/>
        <end position="43"/>
    </location>
</feature>